<dbReference type="Proteomes" id="UP001497457">
    <property type="component" value="Chromosome 32b"/>
</dbReference>
<dbReference type="Pfam" id="PF13968">
    <property type="entry name" value="DUF4220"/>
    <property type="match status" value="1"/>
</dbReference>
<accession>A0ABC9DB23</accession>
<organism evidence="3 4">
    <name type="scientific">Urochloa decumbens</name>
    <dbReference type="NCBI Taxonomy" id="240449"/>
    <lineage>
        <taxon>Eukaryota</taxon>
        <taxon>Viridiplantae</taxon>
        <taxon>Streptophyta</taxon>
        <taxon>Embryophyta</taxon>
        <taxon>Tracheophyta</taxon>
        <taxon>Spermatophyta</taxon>
        <taxon>Magnoliopsida</taxon>
        <taxon>Liliopsida</taxon>
        <taxon>Poales</taxon>
        <taxon>Poaceae</taxon>
        <taxon>PACMAD clade</taxon>
        <taxon>Panicoideae</taxon>
        <taxon>Panicodae</taxon>
        <taxon>Paniceae</taxon>
        <taxon>Melinidinae</taxon>
        <taxon>Urochloa</taxon>
    </lineage>
</organism>
<dbReference type="PANTHER" id="PTHR31325">
    <property type="entry name" value="OS01G0798800 PROTEIN-RELATED"/>
    <property type="match status" value="1"/>
</dbReference>
<reference evidence="4" key="1">
    <citation type="submission" date="2024-06" db="EMBL/GenBank/DDBJ databases">
        <authorList>
            <person name="Ryan C."/>
        </authorList>
    </citation>
    <scope>NUCLEOTIDE SEQUENCE [LARGE SCALE GENOMIC DNA]</scope>
</reference>
<name>A0ABC9DB23_9POAL</name>
<evidence type="ECO:0000313" key="4">
    <source>
        <dbReference type="Proteomes" id="UP001497457"/>
    </source>
</evidence>
<sequence length="639" mass="73171">MSLPSVVQWWEEWQLRILVLGSLCIQCYLSFFAPARKRHIKPLFRFSIWLAYLGGDALAIYALATLFNRQRKVRYSFASGSHDLEVLWAPILLMHLGGQITISAYNIEDNELWTRHTVTAVSQVAVALYVFCKSWSPSADGRPLALKTHSFDGLVNSFNPSARTETTNREVELERYIQDARVSVHTSNKDSNGKSRHVELLSEPDMLFVDFAHAYTYRTTKLKSFWSLDNQAIYVVLRTGLSKTFDLIYVKMGQYIAYRGSDIKVTFALLYITYLLEIASFITATGFQEVWPDVVAQHSLIGFLVHNRRHTKLMGMAQLLQCKGLLDTYFCIKPCDSSKHITDLVQEHVKDGWMNYITDVESYWKFNDIRGHWTLERNGCDEGILRGSIEKPFDESTILWHLATDLCFHRKVMPSDLESATLHPQEESETDRRLSQEKSATLCRAISNYMMHLLFSNPEMLMPGSRRKIFTAAYEELEAVLQGDDLSLLDEKEITLKISEKIELAKNIKTGENMKPGERIKFKEGFTQDAWDLAQELIKLGDKKMWEVIKGVWIEMLCFSAGRCRGYLHAKSLGSGTEFLSMVSLLMSHAGLETFPERQQRVQLRLSKEERVNIARQEMQEAARNEAAASASDEEVVVS</sequence>
<dbReference type="Pfam" id="PF04578">
    <property type="entry name" value="DUF594"/>
    <property type="match status" value="1"/>
</dbReference>
<evidence type="ECO:0000259" key="2">
    <source>
        <dbReference type="Pfam" id="PF13968"/>
    </source>
</evidence>
<keyword evidence="4" id="KW-1185">Reference proteome</keyword>
<dbReference type="InterPro" id="IPR007658">
    <property type="entry name" value="DUF594"/>
</dbReference>
<keyword evidence="1" id="KW-0812">Transmembrane</keyword>
<feature type="domain" description="DUF4220" evidence="2">
    <location>
        <begin position="49"/>
        <end position="143"/>
    </location>
</feature>
<dbReference type="InterPro" id="IPR025315">
    <property type="entry name" value="DUF4220"/>
</dbReference>
<gene>
    <name evidence="3" type="ORF">URODEC1_LOCUS83521</name>
</gene>
<evidence type="ECO:0000313" key="3">
    <source>
        <dbReference type="EMBL" id="CAL5035506.1"/>
    </source>
</evidence>
<keyword evidence="1" id="KW-0472">Membrane</keyword>
<proteinExistence type="predicted"/>
<feature type="transmembrane region" description="Helical" evidence="1">
    <location>
        <begin position="46"/>
        <end position="67"/>
    </location>
</feature>
<keyword evidence="1" id="KW-1133">Transmembrane helix</keyword>
<dbReference type="AlphaFoldDB" id="A0ABC9DB23"/>
<protein>
    <recommendedName>
        <fullName evidence="2">DUF4220 domain-containing protein</fullName>
    </recommendedName>
</protein>
<evidence type="ECO:0000256" key="1">
    <source>
        <dbReference type="SAM" id="Phobius"/>
    </source>
</evidence>
<feature type="transmembrane region" description="Helical" evidence="1">
    <location>
        <begin position="13"/>
        <end position="34"/>
    </location>
</feature>
<reference evidence="3 4" key="2">
    <citation type="submission" date="2024-10" db="EMBL/GenBank/DDBJ databases">
        <authorList>
            <person name="Ryan C."/>
        </authorList>
    </citation>
    <scope>NUCLEOTIDE SEQUENCE [LARGE SCALE GENOMIC DNA]</scope>
</reference>
<dbReference type="EMBL" id="OZ075142">
    <property type="protein sequence ID" value="CAL5035506.1"/>
    <property type="molecule type" value="Genomic_DNA"/>
</dbReference>